<dbReference type="SUPFAM" id="SSF51206">
    <property type="entry name" value="cAMP-binding domain-like"/>
    <property type="match status" value="1"/>
</dbReference>
<evidence type="ECO:0000256" key="1">
    <source>
        <dbReference type="ARBA" id="ARBA00023015"/>
    </source>
</evidence>
<reference evidence="7" key="1">
    <citation type="submission" date="2016-11" db="EMBL/GenBank/DDBJ databases">
        <authorList>
            <person name="Varghese N."/>
            <person name="Submissions S."/>
        </authorList>
    </citation>
    <scope>NUCLEOTIDE SEQUENCE</scope>
    <source>
        <strain evidence="7">DSM 4029</strain>
    </source>
</reference>
<keyword evidence="2" id="KW-0238">DNA-binding</keyword>
<comment type="caution">
    <text evidence="7">The sequence shown here is derived from an EMBL/GenBank/DDBJ whole genome shotgun (WGS) entry which is preliminary data.</text>
</comment>
<dbReference type="EMBL" id="WWVX01000007">
    <property type="protein sequence ID" value="MZL70188.1"/>
    <property type="molecule type" value="Genomic_DNA"/>
</dbReference>
<dbReference type="GO" id="GO:0003677">
    <property type="term" value="F:DNA binding"/>
    <property type="evidence" value="ECO:0007669"/>
    <property type="project" value="UniProtKB-KW"/>
</dbReference>
<name>A0AAQ1RUN6_9FIRM</name>
<evidence type="ECO:0000256" key="3">
    <source>
        <dbReference type="ARBA" id="ARBA00023163"/>
    </source>
</evidence>
<dbReference type="Pfam" id="PF13545">
    <property type="entry name" value="HTH_Crp_2"/>
    <property type="match status" value="1"/>
</dbReference>
<evidence type="ECO:0000259" key="5">
    <source>
        <dbReference type="PROSITE" id="PS51063"/>
    </source>
</evidence>
<dbReference type="CDD" id="cd00038">
    <property type="entry name" value="CAP_ED"/>
    <property type="match status" value="1"/>
</dbReference>
<feature type="domain" description="HTH crp-type" evidence="5">
    <location>
        <begin position="150"/>
        <end position="221"/>
    </location>
</feature>
<accession>A0AAQ1RUN6</accession>
<evidence type="ECO:0000256" key="2">
    <source>
        <dbReference type="ARBA" id="ARBA00023125"/>
    </source>
</evidence>
<dbReference type="GO" id="GO:0006355">
    <property type="term" value="P:regulation of DNA-templated transcription"/>
    <property type="evidence" value="ECO:0007669"/>
    <property type="project" value="InterPro"/>
</dbReference>
<organism evidence="7 8">
    <name type="scientific">Bittarella massiliensis</name>
    <name type="common">ex Durand et al. 2017</name>
    <dbReference type="NCBI Taxonomy" id="1720313"/>
    <lineage>
        <taxon>Bacteria</taxon>
        <taxon>Bacillati</taxon>
        <taxon>Bacillota</taxon>
        <taxon>Clostridia</taxon>
        <taxon>Eubacteriales</taxon>
        <taxon>Oscillospiraceae</taxon>
        <taxon>Bittarella (ex Durand et al. 2017)</taxon>
    </lineage>
</organism>
<reference evidence="8" key="2">
    <citation type="submission" date="2016-11" db="EMBL/GenBank/DDBJ databases">
        <authorList>
            <person name="Jaros S."/>
            <person name="Januszkiewicz K."/>
            <person name="Wedrychowicz H."/>
        </authorList>
    </citation>
    <scope>NUCLEOTIDE SEQUENCE [LARGE SCALE GENOMIC DNA]</scope>
    <source>
        <strain evidence="8">DSM 4029</strain>
    </source>
</reference>
<feature type="domain" description="Cyclic nucleotide-binding" evidence="4">
    <location>
        <begin position="19"/>
        <end position="136"/>
    </location>
</feature>
<dbReference type="InterPro" id="IPR036388">
    <property type="entry name" value="WH-like_DNA-bd_sf"/>
</dbReference>
<dbReference type="Proteomes" id="UP000184089">
    <property type="component" value="Unassembled WGS sequence"/>
</dbReference>
<dbReference type="EMBL" id="FQVY01000001">
    <property type="protein sequence ID" value="SHF63697.1"/>
    <property type="molecule type" value="Genomic_DNA"/>
</dbReference>
<dbReference type="Gene3D" id="2.60.120.10">
    <property type="entry name" value="Jelly Rolls"/>
    <property type="match status" value="1"/>
</dbReference>
<evidence type="ECO:0000313" key="9">
    <source>
        <dbReference type="Proteomes" id="UP000474718"/>
    </source>
</evidence>
<dbReference type="InterPro" id="IPR014710">
    <property type="entry name" value="RmlC-like_jellyroll"/>
</dbReference>
<dbReference type="SUPFAM" id="SSF46785">
    <property type="entry name" value="Winged helix' DNA-binding domain"/>
    <property type="match status" value="1"/>
</dbReference>
<proteinExistence type="predicted"/>
<keyword evidence="3" id="KW-0804">Transcription</keyword>
<evidence type="ECO:0000313" key="7">
    <source>
        <dbReference type="EMBL" id="SHF63697.1"/>
    </source>
</evidence>
<dbReference type="Proteomes" id="UP000474718">
    <property type="component" value="Unassembled WGS sequence"/>
</dbReference>
<reference evidence="6 9" key="3">
    <citation type="journal article" date="2019" name="Nat. Med.">
        <title>A library of human gut bacterial isolates paired with longitudinal multiomics data enables mechanistic microbiome research.</title>
        <authorList>
            <person name="Poyet M."/>
            <person name="Groussin M."/>
            <person name="Gibbons S.M."/>
            <person name="Avila-Pacheco J."/>
            <person name="Jiang X."/>
            <person name="Kearney S.M."/>
            <person name="Perrotta A.R."/>
            <person name="Berdy B."/>
            <person name="Zhao S."/>
            <person name="Lieberman T.D."/>
            <person name="Swanson P.K."/>
            <person name="Smith M."/>
            <person name="Roesemann S."/>
            <person name="Alexander J.E."/>
            <person name="Rich S.A."/>
            <person name="Livny J."/>
            <person name="Vlamakis H."/>
            <person name="Clish C."/>
            <person name="Bullock K."/>
            <person name="Deik A."/>
            <person name="Scott J."/>
            <person name="Pierce K.A."/>
            <person name="Xavier R.J."/>
            <person name="Alm E.J."/>
        </authorList>
    </citation>
    <scope>NUCLEOTIDE SEQUENCE [LARGE SCALE GENOMIC DNA]</scope>
    <source>
        <strain evidence="6 9">BIOML-A2</strain>
    </source>
</reference>
<dbReference type="PROSITE" id="PS51063">
    <property type="entry name" value="HTH_CRP_2"/>
    <property type="match status" value="1"/>
</dbReference>
<dbReference type="RefSeq" id="WP_161213519.1">
    <property type="nucleotide sequence ID" value="NZ_FQVY01000001.1"/>
</dbReference>
<dbReference type="SMART" id="SM00419">
    <property type="entry name" value="HTH_CRP"/>
    <property type="match status" value="1"/>
</dbReference>
<evidence type="ECO:0000313" key="6">
    <source>
        <dbReference type="EMBL" id="MZL70188.1"/>
    </source>
</evidence>
<dbReference type="InterPro" id="IPR012318">
    <property type="entry name" value="HTH_CRP"/>
</dbReference>
<dbReference type="InterPro" id="IPR036390">
    <property type="entry name" value="WH_DNA-bd_sf"/>
</dbReference>
<dbReference type="Gene3D" id="1.10.10.10">
    <property type="entry name" value="Winged helix-like DNA-binding domain superfamily/Winged helix DNA-binding domain"/>
    <property type="match status" value="1"/>
</dbReference>
<keyword evidence="1" id="KW-0805">Transcription regulation</keyword>
<dbReference type="Pfam" id="PF00027">
    <property type="entry name" value="cNMP_binding"/>
    <property type="match status" value="1"/>
</dbReference>
<gene>
    <name evidence="6" type="ORF">GT747_10525</name>
    <name evidence="7" type="ORF">SAMN05444424_0145</name>
</gene>
<dbReference type="AlphaFoldDB" id="A0AAQ1RUN6"/>
<dbReference type="InterPro" id="IPR000595">
    <property type="entry name" value="cNMP-bd_dom"/>
</dbReference>
<dbReference type="InterPro" id="IPR018490">
    <property type="entry name" value="cNMP-bd_dom_sf"/>
</dbReference>
<dbReference type="PROSITE" id="PS50042">
    <property type="entry name" value="CNMP_BINDING_3"/>
    <property type="match status" value="1"/>
</dbReference>
<evidence type="ECO:0000313" key="8">
    <source>
        <dbReference type="Proteomes" id="UP000184089"/>
    </source>
</evidence>
<evidence type="ECO:0000259" key="4">
    <source>
        <dbReference type="PROSITE" id="PS50042"/>
    </source>
</evidence>
<protein>
    <submittedName>
        <fullName evidence="6">Helix-turn-helix domain-containing protein</fullName>
    </submittedName>
    <submittedName>
        <fullName evidence="7">cAMP-binding domain of CRP or a regulatory subunit of cAMP-dependent protein kinases</fullName>
    </submittedName>
</protein>
<sequence length="232" mass="26073">MTVQEWLAGEEEGRRAQLQEQFANLAPGTEIRLLDLNSGEVLMRQGDSWWEVCTLIEGRVQVATHQPNYTTYTLREFSPFVRFGHWEALGKSPFLAATVRAKSTCRFCALSREAYLRWLTDSPQVLMKEASEAVSALLYQGLLDRNTLVMESESRVAFYLVSCFQAEGHKGGTGVVIRRSHQEIAEATSLSVRTVTRILHRLRERGLAGSKKGKVALAPSQAEALRELFPPF</sequence>
<keyword evidence="9" id="KW-1185">Reference proteome</keyword>